<feature type="compositionally biased region" description="Low complexity" evidence="1">
    <location>
        <begin position="83"/>
        <end position="103"/>
    </location>
</feature>
<sequence length="288" mass="34087">MSDNRFSSSRPPGHYYDNRATQDRRSPRHRSQRSRSPASRESQYTSQRRERSPHSRRQRTPSQHAHSSRRTHSSQRARSPQRAHSSQLAHSSQQSTAAQLTAAKAEVKDLKREIEFLKLQHQMEVQQLKHEKEMLQLQHYKEAREPKQKLEQSTRQRTQPPERLLDSTAQHPVPKRESPEPSPQNYPLPPQQKSASERPREAQTAEEKKDPRIANPWVYDERHHSIIRCCFHYNVYGNCQVPGNCHLLHAIPEKELERCENQQWVTEYRGKYRIQREWGLAKGNQRRQ</sequence>
<reference evidence="2 3" key="1">
    <citation type="submission" date="2024-04" db="EMBL/GenBank/DDBJ databases">
        <title>Phyllosticta paracitricarpa is synonymous to the EU quarantine fungus P. citricarpa based on phylogenomic analyses.</title>
        <authorList>
            <consortium name="Lawrence Berkeley National Laboratory"/>
            <person name="Van ingen-buijs V.A."/>
            <person name="Van westerhoven A.C."/>
            <person name="Haridas S."/>
            <person name="Skiadas P."/>
            <person name="Martin F."/>
            <person name="Groenewald J.Z."/>
            <person name="Crous P.W."/>
            <person name="Seidl M.F."/>
        </authorList>
    </citation>
    <scope>NUCLEOTIDE SEQUENCE [LARGE SCALE GENOMIC DNA]</scope>
    <source>
        <strain evidence="2 3">CPC 17464</strain>
    </source>
</reference>
<organism evidence="2 3">
    <name type="scientific">Phyllosticta citribraziliensis</name>
    <dbReference type="NCBI Taxonomy" id="989973"/>
    <lineage>
        <taxon>Eukaryota</taxon>
        <taxon>Fungi</taxon>
        <taxon>Dikarya</taxon>
        <taxon>Ascomycota</taxon>
        <taxon>Pezizomycotina</taxon>
        <taxon>Dothideomycetes</taxon>
        <taxon>Dothideomycetes incertae sedis</taxon>
        <taxon>Botryosphaeriales</taxon>
        <taxon>Phyllostictaceae</taxon>
        <taxon>Phyllosticta</taxon>
    </lineage>
</organism>
<dbReference type="EMBL" id="JBBPEH010000007">
    <property type="protein sequence ID" value="KAK7536401.1"/>
    <property type="molecule type" value="Genomic_DNA"/>
</dbReference>
<feature type="region of interest" description="Disordered" evidence="1">
    <location>
        <begin position="143"/>
        <end position="213"/>
    </location>
</feature>
<evidence type="ECO:0000313" key="2">
    <source>
        <dbReference type="EMBL" id="KAK7536401.1"/>
    </source>
</evidence>
<evidence type="ECO:0000256" key="1">
    <source>
        <dbReference type="SAM" id="MobiDB-lite"/>
    </source>
</evidence>
<dbReference type="Proteomes" id="UP001360953">
    <property type="component" value="Unassembled WGS sequence"/>
</dbReference>
<feature type="compositionally biased region" description="Basic and acidic residues" evidence="1">
    <location>
        <begin position="195"/>
        <end position="212"/>
    </location>
</feature>
<evidence type="ECO:0008006" key="4">
    <source>
        <dbReference type="Google" id="ProtNLM"/>
    </source>
</evidence>
<dbReference type="RefSeq" id="XP_066654817.1">
    <property type="nucleotide sequence ID" value="XM_066800640.1"/>
</dbReference>
<dbReference type="GeneID" id="92033546"/>
<feature type="compositionally biased region" description="Polar residues" evidence="1">
    <location>
        <begin position="1"/>
        <end position="10"/>
    </location>
</feature>
<feature type="region of interest" description="Disordered" evidence="1">
    <location>
        <begin position="1"/>
        <end position="105"/>
    </location>
</feature>
<gene>
    <name evidence="2" type="ORF">J3D65DRAFT_628469</name>
</gene>
<proteinExistence type="predicted"/>
<name>A0ABR1LPF0_9PEZI</name>
<comment type="caution">
    <text evidence="2">The sequence shown here is derived from an EMBL/GenBank/DDBJ whole genome shotgun (WGS) entry which is preliminary data.</text>
</comment>
<feature type="compositionally biased region" description="Basic and acidic residues" evidence="1">
    <location>
        <begin position="143"/>
        <end position="154"/>
    </location>
</feature>
<accession>A0ABR1LPF0</accession>
<feature type="compositionally biased region" description="Basic residues" evidence="1">
    <location>
        <begin position="66"/>
        <end position="81"/>
    </location>
</feature>
<keyword evidence="3" id="KW-1185">Reference proteome</keyword>
<feature type="compositionally biased region" description="Basic and acidic residues" evidence="1">
    <location>
        <begin position="16"/>
        <end position="25"/>
    </location>
</feature>
<protein>
    <recommendedName>
        <fullName evidence="4">C3H1-type domain-containing protein</fullName>
    </recommendedName>
</protein>
<feature type="compositionally biased region" description="Pro residues" evidence="1">
    <location>
        <begin position="180"/>
        <end position="190"/>
    </location>
</feature>
<evidence type="ECO:0000313" key="3">
    <source>
        <dbReference type="Proteomes" id="UP001360953"/>
    </source>
</evidence>